<reference evidence="2 3" key="1">
    <citation type="submission" date="2024-02" db="EMBL/GenBank/DDBJ databases">
        <title>A draft genome for the cacao thread blight pathogen Marasmius crinis-equi.</title>
        <authorList>
            <person name="Cohen S.P."/>
            <person name="Baruah I.K."/>
            <person name="Amoako-Attah I."/>
            <person name="Bukari Y."/>
            <person name="Meinhardt L.W."/>
            <person name="Bailey B.A."/>
        </authorList>
    </citation>
    <scope>NUCLEOTIDE SEQUENCE [LARGE SCALE GENOMIC DNA]</scope>
    <source>
        <strain evidence="2 3">GH-76</strain>
    </source>
</reference>
<feature type="compositionally biased region" description="Polar residues" evidence="1">
    <location>
        <begin position="1"/>
        <end position="17"/>
    </location>
</feature>
<feature type="region of interest" description="Disordered" evidence="1">
    <location>
        <begin position="1"/>
        <end position="22"/>
    </location>
</feature>
<dbReference type="EMBL" id="JBAHYK010000704">
    <property type="protein sequence ID" value="KAL0571874.1"/>
    <property type="molecule type" value="Genomic_DNA"/>
</dbReference>
<dbReference type="Proteomes" id="UP001465976">
    <property type="component" value="Unassembled WGS sequence"/>
</dbReference>
<proteinExistence type="predicted"/>
<gene>
    <name evidence="2" type="ORF">V5O48_010094</name>
</gene>
<keyword evidence="3" id="KW-1185">Reference proteome</keyword>
<name>A0ABR3F9F4_9AGAR</name>
<sequence length="209" mass="24160">MSSDSENSEQSQHNSPALETLTEDELLTQEALRAGQIPLHYIWSSQARRLKQRRQQNSRAEFSKSFATVMRVSLDQEGEDGVKKFLERAWTLWSSVWPVDLAVVGPNDAEEESRRIEKANSRKVKEEKRNLYCDVAGAIRFLALGNEFERSEREMAVSTPLAEIQDHWEVLFERVGTTTTFARWKDIPDDEVERNLAMDVRFSFFNNTS</sequence>
<organism evidence="2 3">
    <name type="scientific">Marasmius crinis-equi</name>
    <dbReference type="NCBI Taxonomy" id="585013"/>
    <lineage>
        <taxon>Eukaryota</taxon>
        <taxon>Fungi</taxon>
        <taxon>Dikarya</taxon>
        <taxon>Basidiomycota</taxon>
        <taxon>Agaricomycotina</taxon>
        <taxon>Agaricomycetes</taxon>
        <taxon>Agaricomycetidae</taxon>
        <taxon>Agaricales</taxon>
        <taxon>Marasmiineae</taxon>
        <taxon>Marasmiaceae</taxon>
        <taxon>Marasmius</taxon>
    </lineage>
</organism>
<evidence type="ECO:0000313" key="2">
    <source>
        <dbReference type="EMBL" id="KAL0571874.1"/>
    </source>
</evidence>
<evidence type="ECO:0000313" key="3">
    <source>
        <dbReference type="Proteomes" id="UP001465976"/>
    </source>
</evidence>
<comment type="caution">
    <text evidence="2">The sequence shown here is derived from an EMBL/GenBank/DDBJ whole genome shotgun (WGS) entry which is preliminary data.</text>
</comment>
<evidence type="ECO:0000256" key="1">
    <source>
        <dbReference type="SAM" id="MobiDB-lite"/>
    </source>
</evidence>
<accession>A0ABR3F9F4</accession>
<protein>
    <submittedName>
        <fullName evidence="2">Uncharacterized protein</fullName>
    </submittedName>
</protein>